<organism evidence="2 3">
    <name type="scientific">Rhipicephalus sanguineus</name>
    <name type="common">Brown dog tick</name>
    <name type="synonym">Ixodes sanguineus</name>
    <dbReference type="NCBI Taxonomy" id="34632"/>
    <lineage>
        <taxon>Eukaryota</taxon>
        <taxon>Metazoa</taxon>
        <taxon>Ecdysozoa</taxon>
        <taxon>Arthropoda</taxon>
        <taxon>Chelicerata</taxon>
        <taxon>Arachnida</taxon>
        <taxon>Acari</taxon>
        <taxon>Parasitiformes</taxon>
        <taxon>Ixodida</taxon>
        <taxon>Ixodoidea</taxon>
        <taxon>Ixodidae</taxon>
        <taxon>Rhipicephalinae</taxon>
        <taxon>Rhipicephalus</taxon>
        <taxon>Rhipicephalus</taxon>
    </lineage>
</organism>
<dbReference type="Proteomes" id="UP000821837">
    <property type="component" value="Unassembled WGS sequence"/>
</dbReference>
<evidence type="ECO:0000256" key="1">
    <source>
        <dbReference type="SAM" id="MobiDB-lite"/>
    </source>
</evidence>
<protein>
    <submittedName>
        <fullName evidence="2">Uncharacterized protein</fullName>
    </submittedName>
</protein>
<dbReference type="AlphaFoldDB" id="A0A9D4PVB7"/>
<name>A0A9D4PVB7_RHISA</name>
<keyword evidence="3" id="KW-1185">Reference proteome</keyword>
<feature type="compositionally biased region" description="Polar residues" evidence="1">
    <location>
        <begin position="7"/>
        <end position="19"/>
    </location>
</feature>
<sequence length="122" mass="13399">MPERDLPSTSKLCVSCQQRSASPSTSPAAAVRAPHQLRPNMRDAATMTESPEDDMPVSSKAAPHANVTPATTADVQYSDLRCYRRCFTERSCTVRTCRDYACSVAPRVSSGAFDTRRHPHDI</sequence>
<dbReference type="EMBL" id="JABSTV010001250">
    <property type="protein sequence ID" value="KAH7956321.1"/>
    <property type="molecule type" value="Genomic_DNA"/>
</dbReference>
<accession>A0A9D4PVB7</accession>
<comment type="caution">
    <text evidence="2">The sequence shown here is derived from an EMBL/GenBank/DDBJ whole genome shotgun (WGS) entry which is preliminary data.</text>
</comment>
<evidence type="ECO:0000313" key="2">
    <source>
        <dbReference type="EMBL" id="KAH7956321.1"/>
    </source>
</evidence>
<reference evidence="2" key="1">
    <citation type="journal article" date="2020" name="Cell">
        <title>Large-Scale Comparative Analyses of Tick Genomes Elucidate Their Genetic Diversity and Vector Capacities.</title>
        <authorList>
            <consortium name="Tick Genome and Microbiome Consortium (TIGMIC)"/>
            <person name="Jia N."/>
            <person name="Wang J."/>
            <person name="Shi W."/>
            <person name="Du L."/>
            <person name="Sun Y."/>
            <person name="Zhan W."/>
            <person name="Jiang J.F."/>
            <person name="Wang Q."/>
            <person name="Zhang B."/>
            <person name="Ji P."/>
            <person name="Bell-Sakyi L."/>
            <person name="Cui X.M."/>
            <person name="Yuan T.T."/>
            <person name="Jiang B.G."/>
            <person name="Yang W.F."/>
            <person name="Lam T.T."/>
            <person name="Chang Q.C."/>
            <person name="Ding S.J."/>
            <person name="Wang X.J."/>
            <person name="Zhu J.G."/>
            <person name="Ruan X.D."/>
            <person name="Zhao L."/>
            <person name="Wei J.T."/>
            <person name="Ye R.Z."/>
            <person name="Que T.C."/>
            <person name="Du C.H."/>
            <person name="Zhou Y.H."/>
            <person name="Cheng J.X."/>
            <person name="Dai P.F."/>
            <person name="Guo W.B."/>
            <person name="Han X.H."/>
            <person name="Huang E.J."/>
            <person name="Li L.F."/>
            <person name="Wei W."/>
            <person name="Gao Y.C."/>
            <person name="Liu J.Z."/>
            <person name="Shao H.Z."/>
            <person name="Wang X."/>
            <person name="Wang C.C."/>
            <person name="Yang T.C."/>
            <person name="Huo Q.B."/>
            <person name="Li W."/>
            <person name="Chen H.Y."/>
            <person name="Chen S.E."/>
            <person name="Zhou L.G."/>
            <person name="Ni X.B."/>
            <person name="Tian J.H."/>
            <person name="Sheng Y."/>
            <person name="Liu T."/>
            <person name="Pan Y.S."/>
            <person name="Xia L.Y."/>
            <person name="Li J."/>
            <person name="Zhao F."/>
            <person name="Cao W.C."/>
        </authorList>
    </citation>
    <scope>NUCLEOTIDE SEQUENCE</scope>
    <source>
        <strain evidence="2">Rsan-2018</strain>
    </source>
</reference>
<proteinExistence type="predicted"/>
<evidence type="ECO:0000313" key="3">
    <source>
        <dbReference type="Proteomes" id="UP000821837"/>
    </source>
</evidence>
<feature type="compositionally biased region" description="Low complexity" evidence="1">
    <location>
        <begin position="20"/>
        <end position="30"/>
    </location>
</feature>
<reference evidence="2" key="2">
    <citation type="submission" date="2021-09" db="EMBL/GenBank/DDBJ databases">
        <authorList>
            <person name="Jia N."/>
            <person name="Wang J."/>
            <person name="Shi W."/>
            <person name="Du L."/>
            <person name="Sun Y."/>
            <person name="Zhan W."/>
            <person name="Jiang J."/>
            <person name="Wang Q."/>
            <person name="Zhang B."/>
            <person name="Ji P."/>
            <person name="Sakyi L.B."/>
            <person name="Cui X."/>
            <person name="Yuan T."/>
            <person name="Jiang B."/>
            <person name="Yang W."/>
            <person name="Lam T.T.-Y."/>
            <person name="Chang Q."/>
            <person name="Ding S."/>
            <person name="Wang X."/>
            <person name="Zhu J."/>
            <person name="Ruan X."/>
            <person name="Zhao L."/>
            <person name="Wei J."/>
            <person name="Que T."/>
            <person name="Du C."/>
            <person name="Cheng J."/>
            <person name="Dai P."/>
            <person name="Han X."/>
            <person name="Huang E."/>
            <person name="Gao Y."/>
            <person name="Liu J."/>
            <person name="Shao H."/>
            <person name="Ye R."/>
            <person name="Li L."/>
            <person name="Wei W."/>
            <person name="Wang X."/>
            <person name="Wang C."/>
            <person name="Huo Q."/>
            <person name="Li W."/>
            <person name="Guo W."/>
            <person name="Chen H."/>
            <person name="Chen S."/>
            <person name="Zhou L."/>
            <person name="Zhou L."/>
            <person name="Ni X."/>
            <person name="Tian J."/>
            <person name="Zhou Y."/>
            <person name="Sheng Y."/>
            <person name="Liu T."/>
            <person name="Pan Y."/>
            <person name="Xia L."/>
            <person name="Li J."/>
            <person name="Zhao F."/>
            <person name="Cao W."/>
        </authorList>
    </citation>
    <scope>NUCLEOTIDE SEQUENCE</scope>
    <source>
        <strain evidence="2">Rsan-2018</strain>
        <tissue evidence="2">Larvae</tissue>
    </source>
</reference>
<gene>
    <name evidence="2" type="ORF">HPB52_008142</name>
</gene>
<feature type="region of interest" description="Disordered" evidence="1">
    <location>
        <begin position="1"/>
        <end position="67"/>
    </location>
</feature>